<evidence type="ECO:0000256" key="15">
    <source>
        <dbReference type="ARBA" id="ARBA00023136"/>
    </source>
</evidence>
<dbReference type="PANTHER" id="PTHR46382">
    <property type="entry name" value="PHOSPHATIDATE CYTIDYLYLTRANSFERASE"/>
    <property type="match status" value="1"/>
</dbReference>
<keyword evidence="9" id="KW-0444">Lipid biosynthesis</keyword>
<feature type="transmembrane region" description="Helical" evidence="19">
    <location>
        <begin position="150"/>
        <end position="172"/>
    </location>
</feature>
<dbReference type="EC" id="2.7.7.41" evidence="6 18"/>
<evidence type="ECO:0000256" key="5">
    <source>
        <dbReference type="ARBA" id="ARBA00010185"/>
    </source>
</evidence>
<dbReference type="Pfam" id="PF01148">
    <property type="entry name" value="CTP_transf_1"/>
    <property type="match status" value="1"/>
</dbReference>
<evidence type="ECO:0000256" key="1">
    <source>
        <dbReference type="ARBA" id="ARBA00001698"/>
    </source>
</evidence>
<feature type="transmembrane region" description="Helical" evidence="19">
    <location>
        <begin position="73"/>
        <end position="93"/>
    </location>
</feature>
<dbReference type="OrthoDB" id="9799199at2"/>
<dbReference type="UniPathway" id="UPA00557">
    <property type="reaction ID" value="UER00614"/>
</dbReference>
<dbReference type="GO" id="GO:0004605">
    <property type="term" value="F:phosphatidate cytidylyltransferase activity"/>
    <property type="evidence" value="ECO:0007669"/>
    <property type="project" value="UniProtKB-EC"/>
</dbReference>
<name>A0A1W6NYW5_9RHOB</name>
<dbReference type="GO" id="GO:0016024">
    <property type="term" value="P:CDP-diacylglycerol biosynthetic process"/>
    <property type="evidence" value="ECO:0007669"/>
    <property type="project" value="UniProtKB-UniPathway"/>
</dbReference>
<evidence type="ECO:0000256" key="14">
    <source>
        <dbReference type="ARBA" id="ARBA00023098"/>
    </source>
</evidence>
<dbReference type="EMBL" id="CP019937">
    <property type="protein sequence ID" value="ARO14343.1"/>
    <property type="molecule type" value="Genomic_DNA"/>
</dbReference>
<feature type="transmembrane region" description="Helical" evidence="19">
    <location>
        <begin position="184"/>
        <end position="203"/>
    </location>
</feature>
<sequence length="277" mass="29126">MALRPPAKPPGKPSGQWNDLRQRILSAAIMVVAGAVAIWFGGPLLLLAVAVMAGVAFWELWQMAQPGRDNIGWRLAIGTGLLVAALGWSFGHLRPVEELLAIVAPGVLAALAARHVEGGLSRWVIAIYTTLIVFVAWGIVALRADGIVELLFLITIVVASDSLGYFCGRLLGGAKFWPQVSPSKTWSGTLGGWVGAAVVGAIFSPWLGWAAVPIGVLLAIAAQFGDIAESAMKRRTGVKDSSDLIPGHGGVLDRIDGMVAVVSLYLLLRLGLTLVQG</sequence>
<evidence type="ECO:0000256" key="12">
    <source>
        <dbReference type="ARBA" id="ARBA00022695"/>
    </source>
</evidence>
<keyword evidence="14" id="KW-0443">Lipid metabolism</keyword>
<evidence type="ECO:0000256" key="6">
    <source>
        <dbReference type="ARBA" id="ARBA00012487"/>
    </source>
</evidence>
<evidence type="ECO:0000256" key="7">
    <source>
        <dbReference type="ARBA" id="ARBA00019373"/>
    </source>
</evidence>
<dbReference type="STRING" id="92947.BVG79_00997"/>
<dbReference type="Proteomes" id="UP000242447">
    <property type="component" value="Chromosome"/>
</dbReference>
<keyword evidence="15 19" id="KW-0472">Membrane</keyword>
<gene>
    <name evidence="20" type="primary">cdsA</name>
    <name evidence="20" type="ORF">BVG79_00997</name>
</gene>
<keyword evidence="16" id="KW-0594">Phospholipid biosynthesis</keyword>
<keyword evidence="12 18" id="KW-0548">Nucleotidyltransferase</keyword>
<evidence type="ECO:0000256" key="16">
    <source>
        <dbReference type="ARBA" id="ARBA00023209"/>
    </source>
</evidence>
<reference evidence="20 21" key="1">
    <citation type="submission" date="2017-02" db="EMBL/GenBank/DDBJ databases">
        <title>Ketogulonicigenium robustum SPU B003 Genome sequencing and assembly.</title>
        <authorList>
            <person name="Li Y."/>
            <person name="Liu L."/>
            <person name="Wang C."/>
            <person name="Zhang M."/>
            <person name="Zhang T."/>
            <person name="Zhang Y."/>
        </authorList>
    </citation>
    <scope>NUCLEOTIDE SEQUENCE [LARGE SCALE GENOMIC DNA]</scope>
    <source>
        <strain evidence="20 21">SPU_B003</strain>
    </source>
</reference>
<evidence type="ECO:0000256" key="2">
    <source>
        <dbReference type="ARBA" id="ARBA00004651"/>
    </source>
</evidence>
<feature type="transmembrane region" description="Helical" evidence="19">
    <location>
        <begin position="44"/>
        <end position="61"/>
    </location>
</feature>
<evidence type="ECO:0000313" key="21">
    <source>
        <dbReference type="Proteomes" id="UP000242447"/>
    </source>
</evidence>
<comment type="similarity">
    <text evidence="5 18">Belongs to the CDS family.</text>
</comment>
<dbReference type="InterPro" id="IPR000374">
    <property type="entry name" value="PC_trans"/>
</dbReference>
<evidence type="ECO:0000256" key="8">
    <source>
        <dbReference type="ARBA" id="ARBA00022475"/>
    </source>
</evidence>
<dbReference type="GO" id="GO:0005886">
    <property type="term" value="C:plasma membrane"/>
    <property type="evidence" value="ECO:0007669"/>
    <property type="project" value="UniProtKB-SubCell"/>
</dbReference>
<organism evidence="20 21">
    <name type="scientific">Ketogulonicigenium robustum</name>
    <dbReference type="NCBI Taxonomy" id="92947"/>
    <lineage>
        <taxon>Bacteria</taxon>
        <taxon>Pseudomonadati</taxon>
        <taxon>Pseudomonadota</taxon>
        <taxon>Alphaproteobacteria</taxon>
        <taxon>Rhodobacterales</taxon>
        <taxon>Roseobacteraceae</taxon>
        <taxon>Ketogulonicigenium</taxon>
    </lineage>
</organism>
<dbReference type="PANTHER" id="PTHR46382:SF1">
    <property type="entry name" value="PHOSPHATIDATE CYTIDYLYLTRANSFERASE"/>
    <property type="match status" value="1"/>
</dbReference>
<proteinExistence type="inferred from homology"/>
<feature type="transmembrane region" description="Helical" evidence="19">
    <location>
        <begin position="123"/>
        <end position="144"/>
    </location>
</feature>
<comment type="pathway">
    <text evidence="4">Lipid metabolism.</text>
</comment>
<dbReference type="RefSeq" id="WP_085785911.1">
    <property type="nucleotide sequence ID" value="NZ_CP019937.1"/>
</dbReference>
<evidence type="ECO:0000256" key="18">
    <source>
        <dbReference type="RuleBase" id="RU003938"/>
    </source>
</evidence>
<dbReference type="KEGG" id="kro:BVG79_00997"/>
<evidence type="ECO:0000256" key="3">
    <source>
        <dbReference type="ARBA" id="ARBA00005119"/>
    </source>
</evidence>
<accession>A0A1W6NYW5</accession>
<comment type="subcellular location">
    <subcellularLocation>
        <location evidence="2">Cell membrane</location>
        <topology evidence="2">Multi-pass membrane protein</topology>
    </subcellularLocation>
</comment>
<keyword evidence="8" id="KW-1003">Cell membrane</keyword>
<dbReference type="PROSITE" id="PS01315">
    <property type="entry name" value="CDS"/>
    <property type="match status" value="1"/>
</dbReference>
<comment type="catalytic activity">
    <reaction evidence="1 18">
        <text>a 1,2-diacyl-sn-glycero-3-phosphate + CTP + H(+) = a CDP-1,2-diacyl-sn-glycerol + diphosphate</text>
        <dbReference type="Rhea" id="RHEA:16229"/>
        <dbReference type="ChEBI" id="CHEBI:15378"/>
        <dbReference type="ChEBI" id="CHEBI:33019"/>
        <dbReference type="ChEBI" id="CHEBI:37563"/>
        <dbReference type="ChEBI" id="CHEBI:58332"/>
        <dbReference type="ChEBI" id="CHEBI:58608"/>
        <dbReference type="EC" id="2.7.7.41"/>
    </reaction>
</comment>
<protein>
    <recommendedName>
        <fullName evidence="7 18">Phosphatidate cytidylyltransferase</fullName>
        <ecNumber evidence="6 18">2.7.7.41</ecNumber>
    </recommendedName>
</protein>
<evidence type="ECO:0000256" key="4">
    <source>
        <dbReference type="ARBA" id="ARBA00005189"/>
    </source>
</evidence>
<keyword evidence="13 19" id="KW-1133">Transmembrane helix</keyword>
<keyword evidence="11 18" id="KW-0812">Transmembrane</keyword>
<evidence type="ECO:0000256" key="13">
    <source>
        <dbReference type="ARBA" id="ARBA00022989"/>
    </source>
</evidence>
<keyword evidence="21" id="KW-1185">Reference proteome</keyword>
<evidence type="ECO:0000256" key="9">
    <source>
        <dbReference type="ARBA" id="ARBA00022516"/>
    </source>
</evidence>
<keyword evidence="10 18" id="KW-0808">Transferase</keyword>
<evidence type="ECO:0000256" key="17">
    <source>
        <dbReference type="ARBA" id="ARBA00023264"/>
    </source>
</evidence>
<evidence type="ECO:0000256" key="10">
    <source>
        <dbReference type="ARBA" id="ARBA00022679"/>
    </source>
</evidence>
<keyword evidence="17" id="KW-1208">Phospholipid metabolism</keyword>
<evidence type="ECO:0000256" key="11">
    <source>
        <dbReference type="ARBA" id="ARBA00022692"/>
    </source>
</evidence>
<evidence type="ECO:0000313" key="20">
    <source>
        <dbReference type="EMBL" id="ARO14343.1"/>
    </source>
</evidence>
<evidence type="ECO:0000256" key="19">
    <source>
        <dbReference type="SAM" id="Phobius"/>
    </source>
</evidence>
<comment type="pathway">
    <text evidence="3 18">Phospholipid metabolism; CDP-diacylglycerol biosynthesis; CDP-diacylglycerol from sn-glycerol 3-phosphate: step 3/3.</text>
</comment>
<dbReference type="AlphaFoldDB" id="A0A1W6NYW5"/>